<dbReference type="GO" id="GO:0016491">
    <property type="term" value="F:oxidoreductase activity"/>
    <property type="evidence" value="ECO:0007669"/>
    <property type="project" value="InterPro"/>
</dbReference>
<feature type="transmembrane region" description="Helical" evidence="1">
    <location>
        <begin position="20"/>
        <end position="36"/>
    </location>
</feature>
<dbReference type="SUPFAM" id="SSF52833">
    <property type="entry name" value="Thioredoxin-like"/>
    <property type="match status" value="1"/>
</dbReference>
<keyword evidence="1" id="KW-1133">Transmembrane helix</keyword>
<organism evidence="3">
    <name type="scientific">marine metagenome</name>
    <dbReference type="NCBI Taxonomy" id="408172"/>
    <lineage>
        <taxon>unclassified sequences</taxon>
        <taxon>metagenomes</taxon>
        <taxon>ecological metagenomes</taxon>
    </lineage>
</organism>
<dbReference type="GO" id="GO:0016209">
    <property type="term" value="F:antioxidant activity"/>
    <property type="evidence" value="ECO:0007669"/>
    <property type="project" value="InterPro"/>
</dbReference>
<proteinExistence type="predicted"/>
<dbReference type="InterPro" id="IPR050553">
    <property type="entry name" value="Thioredoxin_ResA/DsbE_sf"/>
</dbReference>
<feature type="domain" description="Thioredoxin" evidence="2">
    <location>
        <begin position="39"/>
        <end position="178"/>
    </location>
</feature>
<keyword evidence="1" id="KW-0812">Transmembrane</keyword>
<evidence type="ECO:0000256" key="1">
    <source>
        <dbReference type="SAM" id="Phobius"/>
    </source>
</evidence>
<evidence type="ECO:0000259" key="2">
    <source>
        <dbReference type="PROSITE" id="PS51352"/>
    </source>
</evidence>
<protein>
    <recommendedName>
        <fullName evidence="2">Thioredoxin domain-containing protein</fullName>
    </recommendedName>
</protein>
<dbReference type="PROSITE" id="PS51352">
    <property type="entry name" value="THIOREDOXIN_2"/>
    <property type="match status" value="1"/>
</dbReference>
<dbReference type="PANTHER" id="PTHR42852:SF13">
    <property type="entry name" value="PROTEIN DIPZ"/>
    <property type="match status" value="1"/>
</dbReference>
<dbReference type="InterPro" id="IPR036249">
    <property type="entry name" value="Thioredoxin-like_sf"/>
</dbReference>
<dbReference type="InterPro" id="IPR000866">
    <property type="entry name" value="AhpC/TSA"/>
</dbReference>
<name>A0A381QCU0_9ZZZZ</name>
<dbReference type="Gene3D" id="3.40.30.10">
    <property type="entry name" value="Glutaredoxin"/>
    <property type="match status" value="1"/>
</dbReference>
<dbReference type="PANTHER" id="PTHR42852">
    <property type="entry name" value="THIOL:DISULFIDE INTERCHANGE PROTEIN DSBE"/>
    <property type="match status" value="1"/>
</dbReference>
<dbReference type="AlphaFoldDB" id="A0A381QCU0"/>
<keyword evidence="1" id="KW-0472">Membrane</keyword>
<accession>A0A381QCU0</accession>
<dbReference type="InterPro" id="IPR013766">
    <property type="entry name" value="Thioredoxin_domain"/>
</dbReference>
<gene>
    <name evidence="3" type="ORF">METZ01_LOCUS29960</name>
</gene>
<reference evidence="3" key="1">
    <citation type="submission" date="2018-05" db="EMBL/GenBank/DDBJ databases">
        <authorList>
            <person name="Lanie J.A."/>
            <person name="Ng W.-L."/>
            <person name="Kazmierczak K.M."/>
            <person name="Andrzejewski T.M."/>
            <person name="Davidsen T.M."/>
            <person name="Wayne K.J."/>
            <person name="Tettelin H."/>
            <person name="Glass J.I."/>
            <person name="Rusch D."/>
            <person name="Podicherti R."/>
            <person name="Tsui H.-C.T."/>
            <person name="Winkler M.E."/>
        </authorList>
    </citation>
    <scope>NUCLEOTIDE SEQUENCE</scope>
</reference>
<dbReference type="Pfam" id="PF00578">
    <property type="entry name" value="AhpC-TSA"/>
    <property type="match status" value="1"/>
</dbReference>
<dbReference type="CDD" id="cd02966">
    <property type="entry name" value="TlpA_like_family"/>
    <property type="match status" value="1"/>
</dbReference>
<evidence type="ECO:0000313" key="3">
    <source>
        <dbReference type="EMBL" id="SUZ77106.1"/>
    </source>
</evidence>
<dbReference type="EMBL" id="UINC01001303">
    <property type="protein sequence ID" value="SUZ77106.1"/>
    <property type="molecule type" value="Genomic_DNA"/>
</dbReference>
<sequence length="179" mass="20283">MIMTMNRNSCIHIKLKINKISWIVLIAWVGMFITIGCVNSDEKIASPISGETFFHGNFNLDIHRGKPVLINFWFPSCPPCRAEMPDLQIAYEKYGEDITFIGIQQMGADSEKAGIEFIRELGLTYPIMADFGSKVQSNYEIFSFPTTVFLKKDHSIARVWTGIIDEQQLNQQLDAILGS</sequence>